<keyword evidence="3" id="KW-1185">Reference proteome</keyword>
<comment type="caution">
    <text evidence="2">The sequence shown here is derived from an EMBL/GenBank/DDBJ whole genome shotgun (WGS) entry which is preliminary data.</text>
</comment>
<sequence length="108" mass="12261">MFTDEDRMMNLYLDTCPEFVSDSLNRVKWTNLAYKQMVQGDAAAEEEELWLVINKGVVLPVGLPSFTCWVKVVKNPTISLMVPCDVWRMERGGFSWRLDAKAALSLGS</sequence>
<dbReference type="OrthoDB" id="1898295at2759"/>
<feature type="domain" description="DUF7950" evidence="1">
    <location>
        <begin position="2"/>
        <end position="105"/>
    </location>
</feature>
<dbReference type="InterPro" id="IPR057710">
    <property type="entry name" value="DUF7950"/>
</dbReference>
<dbReference type="Proteomes" id="UP000594638">
    <property type="component" value="Unassembled WGS sequence"/>
</dbReference>
<dbReference type="EMBL" id="CACTIH010005712">
    <property type="protein sequence ID" value="CAA3000805.1"/>
    <property type="molecule type" value="Genomic_DNA"/>
</dbReference>
<dbReference type="PANTHER" id="PTHR33595">
    <property type="entry name" value="VON WILLEBRAND FACTOR A DOMAIN PROTEIN"/>
    <property type="match status" value="1"/>
</dbReference>
<evidence type="ECO:0000313" key="2">
    <source>
        <dbReference type="EMBL" id="CAA3000805.1"/>
    </source>
</evidence>
<gene>
    <name evidence="2" type="ORF">OLEA9_A079064</name>
</gene>
<organism evidence="2 3">
    <name type="scientific">Olea europaea subsp. europaea</name>
    <dbReference type="NCBI Taxonomy" id="158383"/>
    <lineage>
        <taxon>Eukaryota</taxon>
        <taxon>Viridiplantae</taxon>
        <taxon>Streptophyta</taxon>
        <taxon>Embryophyta</taxon>
        <taxon>Tracheophyta</taxon>
        <taxon>Spermatophyta</taxon>
        <taxon>Magnoliopsida</taxon>
        <taxon>eudicotyledons</taxon>
        <taxon>Gunneridae</taxon>
        <taxon>Pentapetalae</taxon>
        <taxon>asterids</taxon>
        <taxon>lamiids</taxon>
        <taxon>Lamiales</taxon>
        <taxon>Oleaceae</taxon>
        <taxon>Oleeae</taxon>
        <taxon>Olea</taxon>
    </lineage>
</organism>
<protein>
    <recommendedName>
        <fullName evidence="1">DUF7950 domain-containing protein</fullName>
    </recommendedName>
</protein>
<reference evidence="2 3" key="1">
    <citation type="submission" date="2019-12" db="EMBL/GenBank/DDBJ databases">
        <authorList>
            <person name="Alioto T."/>
            <person name="Alioto T."/>
            <person name="Gomez Garrido J."/>
        </authorList>
    </citation>
    <scope>NUCLEOTIDE SEQUENCE [LARGE SCALE GENOMIC DNA]</scope>
</reference>
<name>A0A8S0T744_OLEEU</name>
<evidence type="ECO:0000313" key="3">
    <source>
        <dbReference type="Proteomes" id="UP000594638"/>
    </source>
</evidence>
<dbReference type="AlphaFoldDB" id="A0A8S0T744"/>
<dbReference type="Pfam" id="PF25821">
    <property type="entry name" value="DUF7950"/>
    <property type="match status" value="1"/>
</dbReference>
<dbReference type="Gramene" id="OE9A079064T1">
    <property type="protein sequence ID" value="OE9A079064C1"/>
    <property type="gene ID" value="OE9A079064"/>
</dbReference>
<evidence type="ECO:0000259" key="1">
    <source>
        <dbReference type="Pfam" id="PF25821"/>
    </source>
</evidence>
<proteinExistence type="predicted"/>
<dbReference type="PANTHER" id="PTHR33595:SF7">
    <property type="entry name" value="OS12G0242500 PROTEIN"/>
    <property type="match status" value="1"/>
</dbReference>
<accession>A0A8S0T744</accession>